<sequence>MHLTAECLESLKCRAFWENTDTPSLKKFLEFRFLAGDLEFEEIEHSYYKHDLNTIGSHYAEVSEVGRKVLKWKQRFKASLPCSITNYPAGAAGSGKGPVLVGEHIVDGVSVCSVALQRTTLWCGSQRKGPNDKNSKSIRRFWVLQVNRQSKLVESQTAQQISELVTNQYHRCKATKSESSDTESVMSNDDDDSEYDEDAATRPSTNECNESSVTRTSFVKTYMEMDHAHKWTLLSGIVVEDVIFSKYKDVDTESLAHSWVIDLDDDEMASLFCHADWLGISSRTLALPQLETLTVKSMSRFAGVTMTAELRNVLEMTTY</sequence>
<dbReference type="OrthoDB" id="2446996at2759"/>
<dbReference type="EMBL" id="RBNI01007315">
    <property type="protein sequence ID" value="RUP45424.1"/>
    <property type="molecule type" value="Genomic_DNA"/>
</dbReference>
<reference evidence="2 3" key="1">
    <citation type="journal article" date="2018" name="New Phytol.">
        <title>Phylogenomics of Endogonaceae and evolution of mycorrhizas within Mucoromycota.</title>
        <authorList>
            <person name="Chang Y."/>
            <person name="Desiro A."/>
            <person name="Na H."/>
            <person name="Sandor L."/>
            <person name="Lipzen A."/>
            <person name="Clum A."/>
            <person name="Barry K."/>
            <person name="Grigoriev I.V."/>
            <person name="Martin F.M."/>
            <person name="Stajich J.E."/>
            <person name="Smith M.E."/>
            <person name="Bonito G."/>
            <person name="Spatafora J.W."/>
        </authorList>
    </citation>
    <scope>NUCLEOTIDE SEQUENCE [LARGE SCALE GENOMIC DNA]</scope>
    <source>
        <strain evidence="2 3">GMNB39</strain>
    </source>
</reference>
<evidence type="ECO:0000313" key="3">
    <source>
        <dbReference type="Proteomes" id="UP000268093"/>
    </source>
</evidence>
<feature type="compositionally biased region" description="Acidic residues" evidence="1">
    <location>
        <begin position="188"/>
        <end position="198"/>
    </location>
</feature>
<gene>
    <name evidence="2" type="ORF">BC936DRAFT_148205</name>
</gene>
<dbReference type="Proteomes" id="UP000268093">
    <property type="component" value="Unassembled WGS sequence"/>
</dbReference>
<dbReference type="AlphaFoldDB" id="A0A433D3L6"/>
<accession>A0A433D3L6</accession>
<organism evidence="2 3">
    <name type="scientific">Jimgerdemannia flammicorona</name>
    <dbReference type="NCBI Taxonomy" id="994334"/>
    <lineage>
        <taxon>Eukaryota</taxon>
        <taxon>Fungi</taxon>
        <taxon>Fungi incertae sedis</taxon>
        <taxon>Mucoromycota</taxon>
        <taxon>Mucoromycotina</taxon>
        <taxon>Endogonomycetes</taxon>
        <taxon>Endogonales</taxon>
        <taxon>Endogonaceae</taxon>
        <taxon>Jimgerdemannia</taxon>
    </lineage>
</organism>
<evidence type="ECO:0000256" key="1">
    <source>
        <dbReference type="SAM" id="MobiDB-lite"/>
    </source>
</evidence>
<name>A0A433D3L6_9FUNG</name>
<protein>
    <submittedName>
        <fullName evidence="2">Uncharacterized protein</fullName>
    </submittedName>
</protein>
<proteinExistence type="predicted"/>
<keyword evidence="3" id="KW-1185">Reference proteome</keyword>
<comment type="caution">
    <text evidence="2">The sequence shown here is derived from an EMBL/GenBank/DDBJ whole genome shotgun (WGS) entry which is preliminary data.</text>
</comment>
<evidence type="ECO:0000313" key="2">
    <source>
        <dbReference type="EMBL" id="RUP45424.1"/>
    </source>
</evidence>
<feature type="region of interest" description="Disordered" evidence="1">
    <location>
        <begin position="172"/>
        <end position="210"/>
    </location>
</feature>